<organism evidence="1 2">
    <name type="scientific">Aphanomyces astaci</name>
    <name type="common">Crayfish plague agent</name>
    <dbReference type="NCBI Taxonomy" id="112090"/>
    <lineage>
        <taxon>Eukaryota</taxon>
        <taxon>Sar</taxon>
        <taxon>Stramenopiles</taxon>
        <taxon>Oomycota</taxon>
        <taxon>Saprolegniomycetes</taxon>
        <taxon>Saprolegniales</taxon>
        <taxon>Verrucalvaceae</taxon>
        <taxon>Aphanomyces</taxon>
    </lineage>
</organism>
<keyword evidence="2" id="KW-1185">Reference proteome</keyword>
<evidence type="ECO:0000313" key="2">
    <source>
        <dbReference type="Proteomes" id="UP000284702"/>
    </source>
</evidence>
<sequence>MTGPTASVHGCVMLSLEPKKERVYTQLTLSAPPSWSKKPETVKRPVKRPKTVAEKTDIMMRYIQTLQTPPTFKSKLMQGRSEALRIEEAKVDHMRKLEVEVVLSVLENAIAFIEANEVRLPVVKLKENCSELTWHSRSVIIAYYLHPTLADQCVSLTVKLFESYATSRSKERNGLTSSRN</sequence>
<reference evidence="1" key="1">
    <citation type="submission" date="2018-07" db="EMBL/GenBank/DDBJ databases">
        <title>Annotation of Aphanomyces astaci genome assembly.</title>
        <authorList>
            <person name="Studholme D.J."/>
        </authorList>
    </citation>
    <scope>NUCLEOTIDE SEQUENCE [LARGE SCALE GENOMIC DNA]</scope>
    <source>
        <strain evidence="1">Pc</strain>
    </source>
</reference>
<dbReference type="Proteomes" id="UP000284702">
    <property type="component" value="Unassembled WGS sequence"/>
</dbReference>
<proteinExistence type="predicted"/>
<gene>
    <name evidence="1" type="ORF">B5M09_011780</name>
</gene>
<dbReference type="VEuPathDB" id="FungiDB:H257_15731"/>
<accession>A0A425CWN7</accession>
<protein>
    <submittedName>
        <fullName evidence="1">Uncharacterized protein</fullName>
    </submittedName>
</protein>
<dbReference type="AlphaFoldDB" id="A0A425CWN7"/>
<name>A0A425CWN7_APHAT</name>
<evidence type="ECO:0000313" key="1">
    <source>
        <dbReference type="EMBL" id="RQM21422.1"/>
    </source>
</evidence>
<dbReference type="EMBL" id="MZMZ02003548">
    <property type="protein sequence ID" value="RQM21422.1"/>
    <property type="molecule type" value="Genomic_DNA"/>
</dbReference>
<comment type="caution">
    <text evidence="1">The sequence shown here is derived from an EMBL/GenBank/DDBJ whole genome shotgun (WGS) entry which is preliminary data.</text>
</comment>